<reference evidence="2" key="1">
    <citation type="journal article" date="2019" name="Int. J. Syst. Evol. Microbiol.">
        <title>The Global Catalogue of Microorganisms (GCM) 10K type strain sequencing project: providing services to taxonomists for standard genome sequencing and annotation.</title>
        <authorList>
            <consortium name="The Broad Institute Genomics Platform"/>
            <consortium name="The Broad Institute Genome Sequencing Center for Infectious Disease"/>
            <person name="Wu L."/>
            <person name="Ma J."/>
        </authorList>
    </citation>
    <scope>NUCLEOTIDE SEQUENCE [LARGE SCALE GENOMIC DNA]</scope>
    <source>
        <strain evidence="2">JCM 14326</strain>
    </source>
</reference>
<dbReference type="InterPro" id="IPR029060">
    <property type="entry name" value="PIN-like_dom_sf"/>
</dbReference>
<evidence type="ECO:0000313" key="2">
    <source>
        <dbReference type="Proteomes" id="UP001501094"/>
    </source>
</evidence>
<organism evidence="1 2">
    <name type="scientific">Myceligenerans crystallogenes</name>
    <dbReference type="NCBI Taxonomy" id="316335"/>
    <lineage>
        <taxon>Bacteria</taxon>
        <taxon>Bacillati</taxon>
        <taxon>Actinomycetota</taxon>
        <taxon>Actinomycetes</taxon>
        <taxon>Micrococcales</taxon>
        <taxon>Promicromonosporaceae</taxon>
        <taxon>Myceligenerans</taxon>
    </lineage>
</organism>
<evidence type="ECO:0008006" key="3">
    <source>
        <dbReference type="Google" id="ProtNLM"/>
    </source>
</evidence>
<dbReference type="SUPFAM" id="SSF88723">
    <property type="entry name" value="PIN domain-like"/>
    <property type="match status" value="1"/>
</dbReference>
<gene>
    <name evidence="1" type="ORF">GCM10009751_06560</name>
</gene>
<accession>A0ABP4ZK33</accession>
<comment type="caution">
    <text evidence="1">The sequence shown here is derived from an EMBL/GenBank/DDBJ whole genome shotgun (WGS) entry which is preliminary data.</text>
</comment>
<dbReference type="Proteomes" id="UP001501094">
    <property type="component" value="Unassembled WGS sequence"/>
</dbReference>
<keyword evidence="2" id="KW-1185">Reference proteome</keyword>
<dbReference type="EMBL" id="BAAANL010000001">
    <property type="protein sequence ID" value="GAA1852656.1"/>
    <property type="molecule type" value="Genomic_DNA"/>
</dbReference>
<name>A0ABP4ZK33_9MICO</name>
<sequence length="136" mass="15013">MSITTRGRVVAVLDSEMFSALLRDDRDAWAEYEGLHESGARIVVTANTIIEGTHPRTHPARLAWVLDQLQVEHVTKTSAVESVSLLRSAGMHGHSAAIDSTVAELALRDKEQATIYTSDPKDMHRLTDGAVRIVRR</sequence>
<dbReference type="Gene3D" id="3.40.50.1010">
    <property type="entry name" value="5'-nuclease"/>
    <property type="match status" value="1"/>
</dbReference>
<evidence type="ECO:0000313" key="1">
    <source>
        <dbReference type="EMBL" id="GAA1852656.1"/>
    </source>
</evidence>
<protein>
    <recommendedName>
        <fullName evidence="3">PIN domain-containing protein</fullName>
    </recommendedName>
</protein>
<proteinExistence type="predicted"/>
<dbReference type="RefSeq" id="WP_344099457.1">
    <property type="nucleotide sequence ID" value="NZ_BAAANL010000001.1"/>
</dbReference>